<gene>
    <name evidence="2" type="ORF">NCTC12862_00153</name>
</gene>
<name>A0A380ZBN0_BARDO</name>
<dbReference type="STRING" id="33044.GCA_900005695_00015"/>
<keyword evidence="1" id="KW-1133">Transmembrane helix</keyword>
<feature type="transmembrane region" description="Helical" evidence="1">
    <location>
        <begin position="45"/>
        <end position="63"/>
    </location>
</feature>
<organism evidence="2 3">
    <name type="scientific">Bartonella doshiae</name>
    <dbReference type="NCBI Taxonomy" id="33044"/>
    <lineage>
        <taxon>Bacteria</taxon>
        <taxon>Pseudomonadati</taxon>
        <taxon>Pseudomonadota</taxon>
        <taxon>Alphaproteobacteria</taxon>
        <taxon>Hyphomicrobiales</taxon>
        <taxon>Bartonellaceae</taxon>
        <taxon>Bartonella</taxon>
    </lineage>
</organism>
<sequence length="313" mass="35564">MRSDGFEDYQKLFNIYLGLLLICCRGKSVEEYCARQNNKIFERNFHYNCFLFGVGIFVLPYLVSTNTIRIRLARDLSAWTGYNVQLRDPPRLNLFPYPKAYLSGVTLTSKMNNAVPLMKAESIEVSLSFMDLFWGHVSFLETRIVHPQFVMEKPIKTVADFFNKFSRLQGALGLAIRNAREIIKRNPDQLDIECFLEQPFGRIEIKNGILVYHDSISGMPEKITGLNATLDWPKATQAAQFRADARWRGELTKLSIDADQALLLLAGGKSQVKANVNSVRGAVTFVGKAWLSEYYIFDGKVSVHSPSWTQTLA</sequence>
<dbReference type="EMBL" id="UFTF01000001">
    <property type="protein sequence ID" value="SUV44408.1"/>
    <property type="molecule type" value="Genomic_DNA"/>
</dbReference>
<evidence type="ECO:0000256" key="1">
    <source>
        <dbReference type="SAM" id="Phobius"/>
    </source>
</evidence>
<accession>A0A380ZBN0</accession>
<protein>
    <submittedName>
        <fullName evidence="2">Uncharacterized protein involved in outer membrane biogenesis</fullName>
    </submittedName>
</protein>
<keyword evidence="1" id="KW-0812">Transmembrane</keyword>
<dbReference type="AlphaFoldDB" id="A0A380ZBN0"/>
<dbReference type="PANTHER" id="PTHR30441:SF4">
    <property type="entry name" value="PROTEIN ASMA"/>
    <property type="match status" value="1"/>
</dbReference>
<keyword evidence="1" id="KW-0472">Membrane</keyword>
<dbReference type="PANTHER" id="PTHR30441">
    <property type="entry name" value="DUF748 DOMAIN-CONTAINING PROTEIN"/>
    <property type="match status" value="1"/>
</dbReference>
<dbReference type="Proteomes" id="UP000254950">
    <property type="component" value="Unassembled WGS sequence"/>
</dbReference>
<reference evidence="2 3" key="1">
    <citation type="submission" date="2018-06" db="EMBL/GenBank/DDBJ databases">
        <authorList>
            <consortium name="Pathogen Informatics"/>
            <person name="Doyle S."/>
        </authorList>
    </citation>
    <scope>NUCLEOTIDE SEQUENCE [LARGE SCALE GENOMIC DNA]</scope>
    <source>
        <strain evidence="2 3">NCTC12862</strain>
    </source>
</reference>
<dbReference type="InterPro" id="IPR052894">
    <property type="entry name" value="AsmA-related"/>
</dbReference>
<proteinExistence type="predicted"/>
<evidence type="ECO:0000313" key="2">
    <source>
        <dbReference type="EMBL" id="SUV44408.1"/>
    </source>
</evidence>
<evidence type="ECO:0000313" key="3">
    <source>
        <dbReference type="Proteomes" id="UP000254950"/>
    </source>
</evidence>
<dbReference type="GO" id="GO:0090313">
    <property type="term" value="P:regulation of protein targeting to membrane"/>
    <property type="evidence" value="ECO:0007669"/>
    <property type="project" value="TreeGrafter"/>
</dbReference>
<dbReference type="GO" id="GO:0005886">
    <property type="term" value="C:plasma membrane"/>
    <property type="evidence" value="ECO:0007669"/>
    <property type="project" value="TreeGrafter"/>
</dbReference>